<evidence type="ECO:0000313" key="6">
    <source>
        <dbReference type="EMBL" id="RDI75969.1"/>
    </source>
</evidence>
<dbReference type="InterPro" id="IPR003265">
    <property type="entry name" value="HhH-GPD_domain"/>
</dbReference>
<dbReference type="Pfam" id="PF00730">
    <property type="entry name" value="HhH-GPD"/>
    <property type="match status" value="1"/>
</dbReference>
<feature type="domain" description="HhH-GPD" evidence="5">
    <location>
        <begin position="73"/>
        <end position="229"/>
    </location>
</feature>
<organism evidence="6 7">
    <name type="scientific">Gaiella occulta</name>
    <dbReference type="NCBI Taxonomy" id="1002870"/>
    <lineage>
        <taxon>Bacteria</taxon>
        <taxon>Bacillati</taxon>
        <taxon>Actinomycetota</taxon>
        <taxon>Thermoleophilia</taxon>
        <taxon>Gaiellales</taxon>
        <taxon>Gaiellaceae</taxon>
        <taxon>Gaiella</taxon>
    </lineage>
</organism>
<evidence type="ECO:0000256" key="4">
    <source>
        <dbReference type="ARBA" id="ARBA00023204"/>
    </source>
</evidence>
<dbReference type="CDD" id="cd00056">
    <property type="entry name" value="ENDO3c"/>
    <property type="match status" value="1"/>
</dbReference>
<keyword evidence="7" id="KW-1185">Reference proteome</keyword>
<dbReference type="Gene3D" id="1.10.340.30">
    <property type="entry name" value="Hypothetical protein, domain 2"/>
    <property type="match status" value="1"/>
</dbReference>
<dbReference type="GO" id="GO:0032993">
    <property type="term" value="C:protein-DNA complex"/>
    <property type="evidence" value="ECO:0007669"/>
    <property type="project" value="TreeGrafter"/>
</dbReference>
<dbReference type="GO" id="GO:0043916">
    <property type="term" value="F:DNA-7-methylguanine glycosylase activity"/>
    <property type="evidence" value="ECO:0007669"/>
    <property type="project" value="TreeGrafter"/>
</dbReference>
<evidence type="ECO:0000313" key="7">
    <source>
        <dbReference type="Proteomes" id="UP000254134"/>
    </source>
</evidence>
<evidence type="ECO:0000256" key="2">
    <source>
        <dbReference type="ARBA" id="ARBA00012000"/>
    </source>
</evidence>
<keyword evidence="3" id="KW-0227">DNA damage</keyword>
<dbReference type="GO" id="GO:0006285">
    <property type="term" value="P:base-excision repair, AP site formation"/>
    <property type="evidence" value="ECO:0007669"/>
    <property type="project" value="TreeGrafter"/>
</dbReference>
<dbReference type="InterPro" id="IPR051912">
    <property type="entry name" value="Alkylbase_DNA_Glycosylase/TA"/>
</dbReference>
<evidence type="ECO:0000256" key="3">
    <source>
        <dbReference type="ARBA" id="ARBA00022763"/>
    </source>
</evidence>
<comment type="caution">
    <text evidence="6">The sequence shown here is derived from an EMBL/GenBank/DDBJ whole genome shotgun (WGS) entry which is preliminary data.</text>
</comment>
<dbReference type="Proteomes" id="UP000254134">
    <property type="component" value="Unassembled WGS sequence"/>
</dbReference>
<keyword evidence="4" id="KW-0234">DNA repair</keyword>
<name>A0A7M2Z1H5_9ACTN</name>
<dbReference type="Gene3D" id="1.10.1670.10">
    <property type="entry name" value="Helix-hairpin-Helix base-excision DNA repair enzymes (C-terminal)"/>
    <property type="match status" value="1"/>
</dbReference>
<dbReference type="GO" id="GO:0006307">
    <property type="term" value="P:DNA alkylation repair"/>
    <property type="evidence" value="ECO:0007669"/>
    <property type="project" value="TreeGrafter"/>
</dbReference>
<accession>A0A7M2Z1H5</accession>
<proteinExistence type="predicted"/>
<dbReference type="GO" id="GO:0032131">
    <property type="term" value="F:alkylated DNA binding"/>
    <property type="evidence" value="ECO:0007669"/>
    <property type="project" value="TreeGrafter"/>
</dbReference>
<sequence>MRIEAAPGGVRVEPCDEEIAAEAAWLLGVPLDLDGFWAWARGEPVLAALAEPLRGYRPPLVPDRWEMLVTLITAQQVSLRSAFAVRSRLIERFGTRHGAAWAFPSRARIAAAAEGEIRAAGLSRRKAEYVTGLARGDLDLHALAALADAEVVAAITAQRGLGRWTADWFLARALARPHAWPAGDLGVRKAVSFFYGCGRELDETEVRAMGERFGPWRNVACHMLLAGARLHG</sequence>
<evidence type="ECO:0000259" key="5">
    <source>
        <dbReference type="SMART" id="SM00478"/>
    </source>
</evidence>
<dbReference type="InterPro" id="IPR023170">
    <property type="entry name" value="HhH_base_excis_C"/>
</dbReference>
<dbReference type="OrthoDB" id="9811249at2"/>
<gene>
    <name evidence="6" type="ORF">Gocc_0388</name>
</gene>
<protein>
    <recommendedName>
        <fullName evidence="2">DNA-3-methyladenine glycosylase II</fullName>
        <ecNumber evidence="2">3.2.2.21</ecNumber>
    </recommendedName>
</protein>
<comment type="catalytic activity">
    <reaction evidence="1">
        <text>Hydrolysis of alkylated DNA, releasing 3-methyladenine, 3-methylguanine, 7-methylguanine and 7-methyladenine.</text>
        <dbReference type="EC" id="3.2.2.21"/>
    </reaction>
</comment>
<reference evidence="6 7" key="1">
    <citation type="submission" date="2018-07" db="EMBL/GenBank/DDBJ databases">
        <title>High-quality-draft genome sequence of Gaiella occulta.</title>
        <authorList>
            <person name="Severino R."/>
            <person name="Froufe H.J.C."/>
            <person name="Rainey F.A."/>
            <person name="Barroso C."/>
            <person name="Albuquerque L."/>
            <person name="Lobo-Da-Cunha A."/>
            <person name="Da Costa M.S."/>
            <person name="Egas C."/>
        </authorList>
    </citation>
    <scope>NUCLEOTIDE SEQUENCE [LARGE SCALE GENOMIC DNA]</scope>
    <source>
        <strain evidence="6 7">F2-233</strain>
    </source>
</reference>
<dbReference type="InterPro" id="IPR011257">
    <property type="entry name" value="DNA_glycosylase"/>
</dbReference>
<dbReference type="SMART" id="SM00478">
    <property type="entry name" value="ENDO3c"/>
    <property type="match status" value="1"/>
</dbReference>
<dbReference type="GO" id="GO:0008725">
    <property type="term" value="F:DNA-3-methyladenine glycosylase activity"/>
    <property type="evidence" value="ECO:0007669"/>
    <property type="project" value="TreeGrafter"/>
</dbReference>
<reference evidence="7" key="2">
    <citation type="journal article" date="2019" name="MicrobiologyOpen">
        <title>High-quality draft genome sequence of Gaiella occulta isolated from a 150 meter deep mineral water borehole and comparison with the genome sequences of other deep-branching lineages of the phylum Actinobacteria.</title>
        <authorList>
            <person name="Severino R."/>
            <person name="Froufe H.J.C."/>
            <person name="Barroso C."/>
            <person name="Albuquerque L."/>
            <person name="Lobo-da-Cunha A."/>
            <person name="da Costa M.S."/>
            <person name="Egas C."/>
        </authorList>
    </citation>
    <scope>NUCLEOTIDE SEQUENCE [LARGE SCALE GENOMIC DNA]</scope>
    <source>
        <strain evidence="7">F2-233</strain>
    </source>
</reference>
<dbReference type="EMBL" id="QQZY01000001">
    <property type="protein sequence ID" value="RDI75969.1"/>
    <property type="molecule type" value="Genomic_DNA"/>
</dbReference>
<dbReference type="SUPFAM" id="SSF48150">
    <property type="entry name" value="DNA-glycosylase"/>
    <property type="match status" value="1"/>
</dbReference>
<dbReference type="PANTHER" id="PTHR43003">
    <property type="entry name" value="DNA-3-METHYLADENINE GLYCOSYLASE"/>
    <property type="match status" value="1"/>
</dbReference>
<dbReference type="PANTHER" id="PTHR43003:SF5">
    <property type="entry name" value="DNA-3-METHYLADENINE GLYCOSYLASE"/>
    <property type="match status" value="1"/>
</dbReference>
<dbReference type="RefSeq" id="WP_114794839.1">
    <property type="nucleotide sequence ID" value="NZ_QQZY01000001.1"/>
</dbReference>
<dbReference type="AlphaFoldDB" id="A0A7M2Z1H5"/>
<evidence type="ECO:0000256" key="1">
    <source>
        <dbReference type="ARBA" id="ARBA00000086"/>
    </source>
</evidence>
<dbReference type="EC" id="3.2.2.21" evidence="2"/>